<evidence type="ECO:0000313" key="2">
    <source>
        <dbReference type="Proteomes" id="UP000078492"/>
    </source>
</evidence>
<proteinExistence type="predicted"/>
<sequence length="131" mass="14447">MYKPNAVAGNQEEQKLNALKVAADIIRSTMDQPLYIKSRDIVAATNLSDTTQVVVRLGGFHTILSFLGCIGYIMAGSGIKEALNTIYAEKTVDTILSGHAYARAVRAHTLLEVALYTLIFKQLEEEEPEFK</sequence>
<reference evidence="1 2" key="1">
    <citation type="submission" date="2015-09" db="EMBL/GenBank/DDBJ databases">
        <title>Trachymyrmex cornetzi WGS genome.</title>
        <authorList>
            <person name="Nygaard S."/>
            <person name="Hu H."/>
            <person name="Boomsma J."/>
            <person name="Zhang G."/>
        </authorList>
    </citation>
    <scope>NUCLEOTIDE SEQUENCE [LARGE SCALE GENOMIC DNA]</scope>
    <source>
        <strain evidence="1">Tcor2-1</strain>
        <tissue evidence="1">Whole body</tissue>
    </source>
</reference>
<organism evidence="1 2">
    <name type="scientific">Trachymyrmex cornetzi</name>
    <dbReference type="NCBI Taxonomy" id="471704"/>
    <lineage>
        <taxon>Eukaryota</taxon>
        <taxon>Metazoa</taxon>
        <taxon>Ecdysozoa</taxon>
        <taxon>Arthropoda</taxon>
        <taxon>Hexapoda</taxon>
        <taxon>Insecta</taxon>
        <taxon>Pterygota</taxon>
        <taxon>Neoptera</taxon>
        <taxon>Endopterygota</taxon>
        <taxon>Hymenoptera</taxon>
        <taxon>Apocrita</taxon>
        <taxon>Aculeata</taxon>
        <taxon>Formicoidea</taxon>
        <taxon>Formicidae</taxon>
        <taxon>Myrmicinae</taxon>
        <taxon>Trachymyrmex</taxon>
    </lineage>
</organism>
<gene>
    <name evidence="1" type="ORF">ALC57_12036</name>
</gene>
<accession>A0A151J1I5</accession>
<dbReference type="AlphaFoldDB" id="A0A151J1I5"/>
<dbReference type="PANTHER" id="PTHR46704:SF1">
    <property type="entry name" value="TELOMERE LENGTH REGULATION PROTEIN TEL2 HOMOLOG"/>
    <property type="match status" value="1"/>
</dbReference>
<name>A0A151J1I5_9HYME</name>
<protein>
    <submittedName>
        <fullName evidence="1">Uncharacterized protein</fullName>
    </submittedName>
</protein>
<evidence type="ECO:0000313" key="1">
    <source>
        <dbReference type="EMBL" id="KYN15739.1"/>
    </source>
</evidence>
<keyword evidence="2" id="KW-1185">Reference proteome</keyword>
<dbReference type="Proteomes" id="UP000078492">
    <property type="component" value="Unassembled WGS sequence"/>
</dbReference>
<dbReference type="PANTHER" id="PTHR46704">
    <property type="entry name" value="CXC DOMAIN-CONTAINING PROTEIN-RELATED"/>
    <property type="match status" value="1"/>
</dbReference>
<dbReference type="EMBL" id="KQ980514">
    <property type="protein sequence ID" value="KYN15739.1"/>
    <property type="molecule type" value="Genomic_DNA"/>
</dbReference>